<dbReference type="InterPro" id="IPR029058">
    <property type="entry name" value="AB_hydrolase_fold"/>
</dbReference>
<dbReference type="AlphaFoldDB" id="A0A7G9FPR1"/>
<organism evidence="2 3">
    <name type="scientific">Wujia chipingensis</name>
    <dbReference type="NCBI Taxonomy" id="2763670"/>
    <lineage>
        <taxon>Bacteria</taxon>
        <taxon>Bacillati</taxon>
        <taxon>Bacillota</taxon>
        <taxon>Clostridia</taxon>
        <taxon>Lachnospirales</taxon>
        <taxon>Lachnospiraceae</taxon>
        <taxon>Wujia</taxon>
    </lineage>
</organism>
<feature type="transmembrane region" description="Helical" evidence="1">
    <location>
        <begin position="91"/>
        <end position="113"/>
    </location>
</feature>
<dbReference type="Proteomes" id="UP000515819">
    <property type="component" value="Chromosome"/>
</dbReference>
<dbReference type="SUPFAM" id="SSF53474">
    <property type="entry name" value="alpha/beta-Hydrolases"/>
    <property type="match status" value="1"/>
</dbReference>
<dbReference type="Gene3D" id="3.40.50.1820">
    <property type="entry name" value="alpha/beta hydrolase"/>
    <property type="match status" value="1"/>
</dbReference>
<evidence type="ECO:0000313" key="2">
    <source>
        <dbReference type="EMBL" id="QNM00543.1"/>
    </source>
</evidence>
<gene>
    <name evidence="2" type="ORF">H9Q76_04465</name>
</gene>
<feature type="transmembrane region" description="Helical" evidence="1">
    <location>
        <begin position="56"/>
        <end position="79"/>
    </location>
</feature>
<proteinExistence type="predicted"/>
<keyword evidence="1" id="KW-1133">Transmembrane helix</keyword>
<feature type="transmembrane region" description="Helical" evidence="1">
    <location>
        <begin position="17"/>
        <end position="36"/>
    </location>
</feature>
<reference evidence="2 3" key="1">
    <citation type="submission" date="2020-08" db="EMBL/GenBank/DDBJ databases">
        <authorList>
            <person name="Liu C."/>
            <person name="Sun Q."/>
        </authorList>
    </citation>
    <scope>NUCLEOTIDE SEQUENCE [LARGE SCALE GENOMIC DNA]</scope>
    <source>
        <strain evidence="2 3">NSJ-4</strain>
    </source>
</reference>
<keyword evidence="1" id="KW-0812">Transmembrane</keyword>
<name>A0A7G9FPR1_9FIRM</name>
<protein>
    <submittedName>
        <fullName evidence="2">Triacylglycerol lipase</fullName>
    </submittedName>
</protein>
<dbReference type="KEGG" id="wcp:H9Q76_04465"/>
<dbReference type="RefSeq" id="WP_249321717.1">
    <property type="nucleotide sequence ID" value="NZ_CP060632.1"/>
</dbReference>
<sequence>MTGKLKICNFGKNMLQIFYVTTLLAAIYLILGFCGFYERWFANGPAGITVEKKYWLIRLCIIFLVEITIFWIGMISVYLTSQQLGIRWRVLGLICGWIPIAHLVMLHIIIRTVRREVKFEKLRAKRNAARADKQICKTKYPILMVHGVFFRDFEHLNYWGRIPAELTENGAKIYYGNHNSAAAVRDSAKELETRIRQIVEETGCEKVNVIAHSKGGLDTRAAIALTSAGDYIASLTTINTPHRGCEFADYLLDNIPEAQQKAIEKAYNVGAEKLGDTNPDFMAAVHDLTSTNCAEFNEEAKDAPGIYYQSFGSKLNRPSSGRFPLNLSYLLVKRFDGPNDGLVGEKSFAWGEDYQFLTVKGKRGISHGDVIDLNREDIPGFDVREFYVQLVSKLKERGL</sequence>
<keyword evidence="3" id="KW-1185">Reference proteome</keyword>
<dbReference type="EMBL" id="CP060632">
    <property type="protein sequence ID" value="QNM00543.1"/>
    <property type="molecule type" value="Genomic_DNA"/>
</dbReference>
<evidence type="ECO:0000256" key="1">
    <source>
        <dbReference type="SAM" id="Phobius"/>
    </source>
</evidence>
<evidence type="ECO:0000313" key="3">
    <source>
        <dbReference type="Proteomes" id="UP000515819"/>
    </source>
</evidence>
<keyword evidence="1" id="KW-0472">Membrane</keyword>
<accession>A0A7G9FPR1</accession>